<feature type="compositionally biased region" description="Basic and acidic residues" evidence="7">
    <location>
        <begin position="447"/>
        <end position="465"/>
    </location>
</feature>
<dbReference type="RefSeq" id="WP_135078420.1">
    <property type="nucleotide sequence ID" value="NZ_CP038267.1"/>
</dbReference>
<dbReference type="GO" id="GO:0022857">
    <property type="term" value="F:transmembrane transporter activity"/>
    <property type="evidence" value="ECO:0007669"/>
    <property type="project" value="InterPro"/>
</dbReference>
<organism evidence="10 11">
    <name type="scientific">Nocardioides euryhalodurans</name>
    <dbReference type="NCBI Taxonomy" id="2518370"/>
    <lineage>
        <taxon>Bacteria</taxon>
        <taxon>Bacillati</taxon>
        <taxon>Actinomycetota</taxon>
        <taxon>Actinomycetes</taxon>
        <taxon>Propionibacteriales</taxon>
        <taxon>Nocardioidaceae</taxon>
        <taxon>Nocardioides</taxon>
    </lineage>
</organism>
<dbReference type="Pfam" id="PF06738">
    <property type="entry name" value="ThrE"/>
    <property type="match status" value="2"/>
</dbReference>
<dbReference type="PANTHER" id="PTHR34390:SF2">
    <property type="entry name" value="SUCCINATE TRANSPORTER SUBUNIT YJJP-RELATED"/>
    <property type="match status" value="1"/>
</dbReference>
<feature type="region of interest" description="Disordered" evidence="7">
    <location>
        <begin position="439"/>
        <end position="465"/>
    </location>
</feature>
<evidence type="ECO:0000256" key="8">
    <source>
        <dbReference type="SAM" id="Phobius"/>
    </source>
</evidence>
<dbReference type="InterPro" id="IPR050539">
    <property type="entry name" value="ThrE_Dicarb/AminoAcid_Exp"/>
</dbReference>
<keyword evidence="3 8" id="KW-0812">Transmembrane</keyword>
<keyword evidence="5 8" id="KW-0472">Membrane</keyword>
<dbReference type="InterPro" id="IPR010619">
    <property type="entry name" value="ThrE-like_N"/>
</dbReference>
<comment type="similarity">
    <text evidence="6">Belongs to the ThrE exporter (TC 2.A.79) family.</text>
</comment>
<dbReference type="PANTHER" id="PTHR34390">
    <property type="entry name" value="UPF0442 PROTEIN YJJB-RELATED"/>
    <property type="match status" value="1"/>
</dbReference>
<evidence type="ECO:0000256" key="1">
    <source>
        <dbReference type="ARBA" id="ARBA00004651"/>
    </source>
</evidence>
<keyword evidence="2" id="KW-1003">Cell membrane</keyword>
<evidence type="ECO:0000313" key="11">
    <source>
        <dbReference type="Proteomes" id="UP000294894"/>
    </source>
</evidence>
<feature type="transmembrane region" description="Helical" evidence="8">
    <location>
        <begin position="313"/>
        <end position="332"/>
    </location>
</feature>
<protein>
    <submittedName>
        <fullName evidence="10">Threonine/serine exporter family protein</fullName>
    </submittedName>
</protein>
<evidence type="ECO:0000256" key="4">
    <source>
        <dbReference type="ARBA" id="ARBA00022989"/>
    </source>
</evidence>
<feature type="transmembrane region" description="Helical" evidence="8">
    <location>
        <begin position="338"/>
        <end position="356"/>
    </location>
</feature>
<gene>
    <name evidence="10" type="ORF">EXE57_13795</name>
</gene>
<sequence>MTSTQRRPRVTTRVPSMPVLDLTMRVGDHLLASGMSANDVVVQMLRVTRAYGLSGVHVDLTYTSISVTHHRGPTRQPLSIVRVVQPLAVNYTKVRDLDQLLARIEDGLSIDRATLEYEQISLARPPYPAWVANLGSGGIAAGASLTFSTSWVLVLISFVAAASMDRLMGVLNRKRVPPFFGQALVAGAMTMVAAGVFQLGQRGWWLFEDLDPTLIVVGGIVMLLAGVMIVGAVQDAIDQFYVTASARMLEVVMRTAGITAGILVALTILESQGFAFEIVNSPTSTAPLWAQYAGAGVIALSFAVYCYADIGTIALTTSISLVGWSVYVALASSNSSEIVANTTAALVVGFLATVITRSTNAPGFGMESGALLPLVPGLTLLNGLLKMMAQDPGNPAIVAGGRTLFVGILVALGIAAGATLGTYLGRPVDEQVRRLRRRVKSAGRAVARPDRAAPEARDAEPSGPA</sequence>
<proteinExistence type="inferred from homology"/>
<feature type="domain" description="Threonine/serine exporter-like N-terminal" evidence="9">
    <location>
        <begin position="21"/>
        <end position="268"/>
    </location>
</feature>
<feature type="transmembrane region" description="Helical" evidence="8">
    <location>
        <begin position="368"/>
        <end position="385"/>
    </location>
</feature>
<evidence type="ECO:0000259" key="9">
    <source>
        <dbReference type="Pfam" id="PF06738"/>
    </source>
</evidence>
<dbReference type="GO" id="GO:0015744">
    <property type="term" value="P:succinate transport"/>
    <property type="evidence" value="ECO:0007669"/>
    <property type="project" value="TreeGrafter"/>
</dbReference>
<feature type="transmembrane region" description="Helical" evidence="8">
    <location>
        <begin position="251"/>
        <end position="269"/>
    </location>
</feature>
<feature type="transmembrane region" description="Helical" evidence="8">
    <location>
        <begin position="405"/>
        <end position="425"/>
    </location>
</feature>
<dbReference type="EMBL" id="CP038267">
    <property type="protein sequence ID" value="QBR93217.1"/>
    <property type="molecule type" value="Genomic_DNA"/>
</dbReference>
<dbReference type="KEGG" id="noy:EXE57_13795"/>
<keyword evidence="4 8" id="KW-1133">Transmembrane helix</keyword>
<feature type="domain" description="Threonine/serine exporter-like N-terminal" evidence="9">
    <location>
        <begin position="284"/>
        <end position="424"/>
    </location>
</feature>
<dbReference type="Proteomes" id="UP000294894">
    <property type="component" value="Chromosome"/>
</dbReference>
<evidence type="ECO:0000256" key="7">
    <source>
        <dbReference type="SAM" id="MobiDB-lite"/>
    </source>
</evidence>
<accession>A0A4P7GN39</accession>
<dbReference type="GO" id="GO:0005886">
    <property type="term" value="C:plasma membrane"/>
    <property type="evidence" value="ECO:0007669"/>
    <property type="project" value="UniProtKB-SubCell"/>
</dbReference>
<evidence type="ECO:0000256" key="2">
    <source>
        <dbReference type="ARBA" id="ARBA00022475"/>
    </source>
</evidence>
<dbReference type="AlphaFoldDB" id="A0A4P7GN39"/>
<feature type="transmembrane region" description="Helical" evidence="8">
    <location>
        <begin position="289"/>
        <end position="308"/>
    </location>
</feature>
<feature type="transmembrane region" description="Helical" evidence="8">
    <location>
        <begin position="212"/>
        <end position="230"/>
    </location>
</feature>
<name>A0A4P7GN39_9ACTN</name>
<keyword evidence="11" id="KW-1185">Reference proteome</keyword>
<evidence type="ECO:0000313" key="10">
    <source>
        <dbReference type="EMBL" id="QBR93217.1"/>
    </source>
</evidence>
<reference evidence="10 11" key="1">
    <citation type="submission" date="2019-03" db="EMBL/GenBank/DDBJ databases">
        <title>Three New Species of Nocardioides, Nocardioides euryhalodurans sp. nov., Nocardioides seonyuensis sp. nov. and Nocardioides eburneoflavus sp. nov., Iolated from Soil.</title>
        <authorList>
            <person name="Roh S.G."/>
            <person name="Lee C."/>
            <person name="Kim M.-K."/>
            <person name="Kim S.B."/>
        </authorList>
    </citation>
    <scope>NUCLEOTIDE SEQUENCE [LARGE SCALE GENOMIC DNA]</scope>
    <source>
        <strain evidence="10 11">MMS17-SY117</strain>
    </source>
</reference>
<evidence type="ECO:0000256" key="3">
    <source>
        <dbReference type="ARBA" id="ARBA00022692"/>
    </source>
</evidence>
<evidence type="ECO:0000256" key="6">
    <source>
        <dbReference type="ARBA" id="ARBA00034125"/>
    </source>
</evidence>
<comment type="subcellular location">
    <subcellularLocation>
        <location evidence="1">Cell membrane</location>
        <topology evidence="1">Multi-pass membrane protein</topology>
    </subcellularLocation>
</comment>
<evidence type="ECO:0000256" key="5">
    <source>
        <dbReference type="ARBA" id="ARBA00023136"/>
    </source>
</evidence>
<dbReference type="OrthoDB" id="9763957at2"/>
<feature type="transmembrane region" description="Helical" evidence="8">
    <location>
        <begin position="179"/>
        <end position="200"/>
    </location>
</feature>